<dbReference type="Gene3D" id="3.40.50.300">
    <property type="entry name" value="P-loop containing nucleotide triphosphate hydrolases"/>
    <property type="match status" value="1"/>
</dbReference>
<dbReference type="NCBIfam" id="TIGR00416">
    <property type="entry name" value="sms"/>
    <property type="match status" value="1"/>
</dbReference>
<dbReference type="InterPro" id="IPR004504">
    <property type="entry name" value="DNA_repair_RadA"/>
</dbReference>
<dbReference type="GO" id="GO:0046872">
    <property type="term" value="F:metal ion binding"/>
    <property type="evidence" value="ECO:0007669"/>
    <property type="project" value="UniProtKB-KW"/>
</dbReference>
<dbReference type="Pfam" id="PF13481">
    <property type="entry name" value="AAA_25"/>
    <property type="match status" value="1"/>
</dbReference>
<accession>A0A1L5YBK1</accession>
<dbReference type="Pfam" id="PF18073">
    <property type="entry name" value="Zn_ribbon_LapB"/>
    <property type="match status" value="1"/>
</dbReference>
<protein>
    <submittedName>
        <fullName evidence="11">DNA repair protein RadA</fullName>
    </submittedName>
</protein>
<evidence type="ECO:0000259" key="10">
    <source>
        <dbReference type="PROSITE" id="PS50162"/>
    </source>
</evidence>
<sequence length="471" mass="51909">MVRSSSIYICTECGAQSYQFFGRCPECSNWNCLIEQKQGSSNTNRNQAFNRNPSKLITKKSELIQEIEELTFPRIKSGYEEFDRVLGGGLVPGSLVLVGGDPGIGKSTLLLQSAMLMCNEMRILYISAEESAQQVTLRWRRLRKASDSYSSCKNQESTGLNLLSETELESILQEIELLNPTVTIVDSIQTIYATELRGGPGSVSQIRECTNALHQLVKRQGTALILVGHITKEGILAGPKTLEHLVDVVLTFEGDRFANYRLLRAKKNRFGATNELSVFEMRNHGLVEIHNPFELFLGSNQATIGVATVVTYEGTRPLILEVQALINSRNYSSPRRTTTGVKTNRLHQILAVLEKHMKLPLSNCDCYVAVAGGLKVDEPGADLGLAAAIIASYRNLILPPCTAFIGELGLGGELRSVNQLQLRLKECARLGFKSIIVPKVDSKQVIRDKLQLSILEASSIADALMIALELK</sequence>
<dbReference type="GO" id="GO:0003684">
    <property type="term" value="F:damaged DNA binding"/>
    <property type="evidence" value="ECO:0007669"/>
    <property type="project" value="InterPro"/>
</dbReference>
<keyword evidence="8" id="KW-0238">DNA-binding</keyword>
<reference evidence="11" key="1">
    <citation type="journal article" date="2017" name="Protist">
        <title>Diversity of the Photosynthetic Paulinella Species, with the Description of Paulinella micropora sp. nov. and the Chromatophore Genome Sequence for strain KR01.</title>
        <authorList>
            <person name="Lhee D."/>
            <person name="Yang E.C."/>
            <person name="Kim J.I."/>
            <person name="Nakayama T."/>
            <person name="Zuccarello G."/>
            <person name="Andersen R.A."/>
            <person name="Yoon H.S."/>
        </authorList>
    </citation>
    <scope>NUCLEOTIDE SEQUENCE</scope>
    <source>
        <strain evidence="11">KR01</strain>
    </source>
</reference>
<dbReference type="GO" id="GO:0140664">
    <property type="term" value="F:ATP-dependent DNA damage sensor activity"/>
    <property type="evidence" value="ECO:0007669"/>
    <property type="project" value="InterPro"/>
</dbReference>
<dbReference type="CDD" id="cd01121">
    <property type="entry name" value="RadA_SMS_N"/>
    <property type="match status" value="1"/>
</dbReference>
<dbReference type="PRINTS" id="PR01874">
    <property type="entry name" value="DNAREPAIRADA"/>
</dbReference>
<dbReference type="InterPro" id="IPR020568">
    <property type="entry name" value="Ribosomal_Su5_D2-typ_SF"/>
</dbReference>
<dbReference type="GO" id="GO:0016787">
    <property type="term" value="F:hydrolase activity"/>
    <property type="evidence" value="ECO:0007669"/>
    <property type="project" value="UniProtKB-KW"/>
</dbReference>
<dbReference type="EMBL" id="KX897545">
    <property type="protein sequence ID" value="APP88088.1"/>
    <property type="molecule type" value="Genomic_DNA"/>
</dbReference>
<dbReference type="PANTHER" id="PTHR32472">
    <property type="entry name" value="DNA REPAIR PROTEIN RADA"/>
    <property type="match status" value="1"/>
</dbReference>
<keyword evidence="11" id="KW-0934">Plastid</keyword>
<keyword evidence="2" id="KW-0547">Nucleotide-binding</keyword>
<keyword evidence="3" id="KW-0227">DNA damage</keyword>
<dbReference type="SUPFAM" id="SSF52540">
    <property type="entry name" value="P-loop containing nucleoside triphosphate hydrolases"/>
    <property type="match status" value="1"/>
</dbReference>
<dbReference type="InterPro" id="IPR020588">
    <property type="entry name" value="RecA_ATP-bd"/>
</dbReference>
<dbReference type="Gene3D" id="3.30.230.10">
    <property type="match status" value="1"/>
</dbReference>
<proteinExistence type="inferred from homology"/>
<dbReference type="GO" id="GO:0005829">
    <property type="term" value="C:cytosol"/>
    <property type="evidence" value="ECO:0007669"/>
    <property type="project" value="TreeGrafter"/>
</dbReference>
<dbReference type="HAMAP" id="MF_01498">
    <property type="entry name" value="RadA_bact"/>
    <property type="match status" value="1"/>
</dbReference>
<evidence type="ECO:0000256" key="9">
    <source>
        <dbReference type="ARBA" id="ARBA00023204"/>
    </source>
</evidence>
<evidence type="ECO:0000313" key="11">
    <source>
        <dbReference type="EMBL" id="APP88088.1"/>
    </source>
</evidence>
<evidence type="ECO:0000256" key="2">
    <source>
        <dbReference type="ARBA" id="ARBA00022741"/>
    </source>
</evidence>
<organism evidence="11">
    <name type="scientific">Paulinella micropora</name>
    <dbReference type="NCBI Taxonomy" id="1928728"/>
    <lineage>
        <taxon>Eukaryota</taxon>
        <taxon>Sar</taxon>
        <taxon>Rhizaria</taxon>
        <taxon>Cercozoa</taxon>
        <taxon>Imbricatea</taxon>
        <taxon>Silicofilosea</taxon>
        <taxon>Euglyphida</taxon>
        <taxon>Paulinellidae</taxon>
        <taxon>Paulinella</taxon>
    </lineage>
</organism>
<keyword evidence="5" id="KW-0862">Zinc</keyword>
<keyword evidence="1" id="KW-0479">Metal-binding</keyword>
<dbReference type="SUPFAM" id="SSF54211">
    <property type="entry name" value="Ribosomal protein S5 domain 2-like"/>
    <property type="match status" value="1"/>
</dbReference>
<dbReference type="GO" id="GO:0005524">
    <property type="term" value="F:ATP binding"/>
    <property type="evidence" value="ECO:0007669"/>
    <property type="project" value="UniProtKB-KW"/>
</dbReference>
<dbReference type="PROSITE" id="PS50162">
    <property type="entry name" value="RECA_2"/>
    <property type="match status" value="1"/>
</dbReference>
<dbReference type="FunFam" id="3.40.50.300:FF:000050">
    <property type="entry name" value="DNA repair protein RadA"/>
    <property type="match status" value="1"/>
</dbReference>
<dbReference type="InterPro" id="IPR041166">
    <property type="entry name" value="Rubredoxin_2"/>
</dbReference>
<dbReference type="InterPro" id="IPR014721">
    <property type="entry name" value="Ribsml_uS5_D2-typ_fold_subgr"/>
</dbReference>
<evidence type="ECO:0000256" key="3">
    <source>
        <dbReference type="ARBA" id="ARBA00022763"/>
    </source>
</evidence>
<keyword evidence="7" id="KW-0346">Stress response</keyword>
<evidence type="ECO:0000256" key="7">
    <source>
        <dbReference type="ARBA" id="ARBA00023016"/>
    </source>
</evidence>
<geneLocation type="plastid" evidence="11"/>
<dbReference type="AlphaFoldDB" id="A0A1L5YBK1"/>
<dbReference type="GO" id="GO:0000725">
    <property type="term" value="P:recombinational repair"/>
    <property type="evidence" value="ECO:0007669"/>
    <property type="project" value="TreeGrafter"/>
</dbReference>
<evidence type="ECO:0000256" key="8">
    <source>
        <dbReference type="ARBA" id="ARBA00023125"/>
    </source>
</evidence>
<feature type="domain" description="RecA family profile 1" evidence="10">
    <location>
        <begin position="71"/>
        <end position="230"/>
    </location>
</feature>
<dbReference type="PANTHER" id="PTHR32472:SF10">
    <property type="entry name" value="DNA REPAIR PROTEIN RADA-LIKE PROTEIN"/>
    <property type="match status" value="1"/>
</dbReference>
<keyword evidence="4" id="KW-0378">Hydrolase</keyword>
<dbReference type="InterPro" id="IPR027417">
    <property type="entry name" value="P-loop_NTPase"/>
</dbReference>
<evidence type="ECO:0000256" key="5">
    <source>
        <dbReference type="ARBA" id="ARBA00022833"/>
    </source>
</evidence>
<evidence type="ECO:0000256" key="6">
    <source>
        <dbReference type="ARBA" id="ARBA00022840"/>
    </source>
</evidence>
<keyword evidence="6" id="KW-0067">ATP-binding</keyword>
<dbReference type="Pfam" id="PF13541">
    <property type="entry name" value="ChlI"/>
    <property type="match status" value="1"/>
</dbReference>
<evidence type="ECO:0000256" key="1">
    <source>
        <dbReference type="ARBA" id="ARBA00022723"/>
    </source>
</evidence>
<name>A0A1L5YBK1_9EUKA</name>
<keyword evidence="9" id="KW-0234">DNA repair</keyword>
<evidence type="ECO:0000256" key="4">
    <source>
        <dbReference type="ARBA" id="ARBA00022801"/>
    </source>
</evidence>
<gene>
    <name evidence="11" type="primary">radA</name>
    <name evidence="11" type="ORF">PCKR_301</name>
</gene>